<dbReference type="PANTHER" id="PTHR37946:SF1">
    <property type="entry name" value="SLL1969 PROTEIN"/>
    <property type="match status" value="1"/>
</dbReference>
<evidence type="ECO:0000313" key="3">
    <source>
        <dbReference type="Proteomes" id="UP000809621"/>
    </source>
</evidence>
<dbReference type="Pfam" id="PF00561">
    <property type="entry name" value="Abhydrolase_1"/>
    <property type="match status" value="1"/>
</dbReference>
<dbReference type="EMBL" id="JAFEUM010000001">
    <property type="protein sequence ID" value="MBM7034893.1"/>
    <property type="molecule type" value="Genomic_DNA"/>
</dbReference>
<dbReference type="PANTHER" id="PTHR37946">
    <property type="entry name" value="SLL1969 PROTEIN"/>
    <property type="match status" value="1"/>
</dbReference>
<dbReference type="InterPro" id="IPR029058">
    <property type="entry name" value="AB_hydrolase_fold"/>
</dbReference>
<organism evidence="2 3">
    <name type="scientific">Vibrio ulleungensis</name>
    <dbReference type="NCBI Taxonomy" id="2807619"/>
    <lineage>
        <taxon>Bacteria</taxon>
        <taxon>Pseudomonadati</taxon>
        <taxon>Pseudomonadota</taxon>
        <taxon>Gammaproteobacteria</taxon>
        <taxon>Vibrionales</taxon>
        <taxon>Vibrionaceae</taxon>
        <taxon>Vibrio</taxon>
    </lineage>
</organism>
<comment type="caution">
    <text evidence="2">The sequence shown here is derived from an EMBL/GenBank/DDBJ whole genome shotgun (WGS) entry which is preliminary data.</text>
</comment>
<accession>A0ABS2HBB7</accession>
<feature type="domain" description="AB hydrolase-1" evidence="1">
    <location>
        <begin position="43"/>
        <end position="150"/>
    </location>
</feature>
<sequence>MGFNNIKSFAKTSLVLVALTLTGCGLIYPDPFPVLHTVEDESVVLIHGLGRGAANMRQLKVRLQVQGYDVCNIDYRTIGKGVDSMVEETSEKIDKCILSERKVHFVGHSLGGLVIRSYLAEHPNVVGDDSLGRVVTLGTPHHGSEVADKFDGGVLIEVAGGVSQSLVTGDRSLGNQLPPPTYTLGAIAGTSSNFTTDRYFDGVNDGLVSLESSQISGMQDFIALDVTHIDMPYDPDVAYQTMHFLQTGQFDHLNNRAY</sequence>
<keyword evidence="2" id="KW-0378">Hydrolase</keyword>
<evidence type="ECO:0000313" key="2">
    <source>
        <dbReference type="EMBL" id="MBM7034893.1"/>
    </source>
</evidence>
<keyword evidence="3" id="KW-1185">Reference proteome</keyword>
<dbReference type="Gene3D" id="3.40.50.1820">
    <property type="entry name" value="alpha/beta hydrolase"/>
    <property type="match status" value="1"/>
</dbReference>
<proteinExistence type="predicted"/>
<gene>
    <name evidence="2" type="ORF">JQC93_00630</name>
</gene>
<dbReference type="RefSeq" id="WP_205156547.1">
    <property type="nucleotide sequence ID" value="NZ_JAFEUM010000001.1"/>
</dbReference>
<evidence type="ECO:0000259" key="1">
    <source>
        <dbReference type="Pfam" id="PF00561"/>
    </source>
</evidence>
<reference evidence="2 3" key="1">
    <citation type="submission" date="2021-02" db="EMBL/GenBank/DDBJ databases">
        <authorList>
            <person name="Park J.-S."/>
        </authorList>
    </citation>
    <scope>NUCLEOTIDE SEQUENCE [LARGE SCALE GENOMIC DNA]</scope>
    <source>
        <strain evidence="2 3">188UL20-2</strain>
    </source>
</reference>
<dbReference type="GO" id="GO:0016787">
    <property type="term" value="F:hydrolase activity"/>
    <property type="evidence" value="ECO:0007669"/>
    <property type="project" value="UniProtKB-KW"/>
</dbReference>
<dbReference type="Proteomes" id="UP000809621">
    <property type="component" value="Unassembled WGS sequence"/>
</dbReference>
<protein>
    <submittedName>
        <fullName evidence="2">Alpha/beta fold hydrolase</fullName>
    </submittedName>
</protein>
<name>A0ABS2HBB7_9VIBR</name>
<dbReference type="InterPro" id="IPR000073">
    <property type="entry name" value="AB_hydrolase_1"/>
</dbReference>
<dbReference type="PROSITE" id="PS51257">
    <property type="entry name" value="PROKAR_LIPOPROTEIN"/>
    <property type="match status" value="1"/>
</dbReference>
<dbReference type="SUPFAM" id="SSF53474">
    <property type="entry name" value="alpha/beta-Hydrolases"/>
    <property type="match status" value="1"/>
</dbReference>